<evidence type="ECO:0000256" key="1">
    <source>
        <dbReference type="ARBA" id="ARBA00022741"/>
    </source>
</evidence>
<dbReference type="EMBL" id="JAOPHQ010003436">
    <property type="protein sequence ID" value="KAK0143090.1"/>
    <property type="molecule type" value="Genomic_DNA"/>
</dbReference>
<proteinExistence type="inferred from homology"/>
<keyword evidence="4" id="KW-0723">Serine/threonine-protein kinase</keyword>
<evidence type="ECO:0000256" key="4">
    <source>
        <dbReference type="RuleBase" id="RU000304"/>
    </source>
</evidence>
<evidence type="ECO:0000313" key="7">
    <source>
        <dbReference type="Proteomes" id="UP001174136"/>
    </source>
</evidence>
<sequence length="372" mass="41881">MSPMEWRPRTATRSGKFSKMILEEIPPRIIMKGHETYEDLVKIGSEKFWPGRCSQSEFTLCHQDGTRWTVDEFLKEFKTVSDITTPWKRTIYIGRKELVYLPRVPYVDCSLINFDEGVLLGQGTFGNVYGGSFQGTPAAIKKIMLGGAKDTEHDIHHEINVSLRLSHPNIVRLLAAARTETYFLLATEYIHGAPLEVVINSDSSIVKLEGQDDDFIALDLAMAMEYIHGQKVIHQDIKPANVMVHLQAKRAVLTDWGLANIRDTVQLRQGSRLQAQGVGPIGGTYLYMAPECILHFEEASYWTDMVPGATYVELFTRSSPWVVKKQRELSALMAANMPPHAVDKLDESQGRTGNKNRPCQFCPGPALELRDC</sequence>
<comment type="similarity">
    <text evidence="4">Belongs to the protein kinase superfamily.</text>
</comment>
<dbReference type="PROSITE" id="PS00107">
    <property type="entry name" value="PROTEIN_KINASE_ATP"/>
    <property type="match status" value="1"/>
</dbReference>
<evidence type="ECO:0000256" key="3">
    <source>
        <dbReference type="PROSITE-ProRule" id="PRU10141"/>
    </source>
</evidence>
<dbReference type="Pfam" id="PF00069">
    <property type="entry name" value="Pkinase"/>
    <property type="match status" value="1"/>
</dbReference>
<protein>
    <submittedName>
        <fullName evidence="6">Cysteine-rich receptor-like protein kinase 43</fullName>
    </submittedName>
</protein>
<dbReference type="PROSITE" id="PS50011">
    <property type="entry name" value="PROTEIN_KINASE_DOM"/>
    <property type="match status" value="1"/>
</dbReference>
<dbReference type="InterPro" id="IPR008271">
    <property type="entry name" value="Ser/Thr_kinase_AS"/>
</dbReference>
<dbReference type="Gene3D" id="1.10.510.10">
    <property type="entry name" value="Transferase(Phosphotransferase) domain 1"/>
    <property type="match status" value="1"/>
</dbReference>
<feature type="domain" description="Protein kinase" evidence="5">
    <location>
        <begin position="114"/>
        <end position="372"/>
    </location>
</feature>
<dbReference type="GO" id="GO:0005524">
    <property type="term" value="F:ATP binding"/>
    <property type="evidence" value="ECO:0007669"/>
    <property type="project" value="UniProtKB-UniRule"/>
</dbReference>
<feature type="binding site" evidence="3">
    <location>
        <position position="142"/>
    </location>
    <ligand>
        <name>ATP</name>
        <dbReference type="ChEBI" id="CHEBI:30616"/>
    </ligand>
</feature>
<dbReference type="PANTHER" id="PTHR44329">
    <property type="entry name" value="SERINE/THREONINE-PROTEIN KINASE TNNI3K-RELATED"/>
    <property type="match status" value="1"/>
</dbReference>
<evidence type="ECO:0000313" key="6">
    <source>
        <dbReference type="EMBL" id="KAK0143090.1"/>
    </source>
</evidence>
<dbReference type="InterPro" id="IPR051681">
    <property type="entry name" value="Ser/Thr_Kinases-Pseudokinases"/>
</dbReference>
<accession>A0AA47NZN6</accession>
<dbReference type="SMART" id="SM00220">
    <property type="entry name" value="S_TKc"/>
    <property type="match status" value="1"/>
</dbReference>
<dbReference type="GO" id="GO:0004674">
    <property type="term" value="F:protein serine/threonine kinase activity"/>
    <property type="evidence" value="ECO:0007669"/>
    <property type="project" value="UniProtKB-KW"/>
</dbReference>
<dbReference type="InterPro" id="IPR017441">
    <property type="entry name" value="Protein_kinase_ATP_BS"/>
</dbReference>
<dbReference type="PANTHER" id="PTHR44329:SF214">
    <property type="entry name" value="PROTEIN KINASE DOMAIN-CONTAINING PROTEIN"/>
    <property type="match status" value="1"/>
</dbReference>
<dbReference type="AlphaFoldDB" id="A0AA47NZN6"/>
<reference evidence="6" key="1">
    <citation type="journal article" date="2023" name="Front. Mar. Sci.">
        <title>A new Merluccius polli reference genome to investigate the effects of global change in West African waters.</title>
        <authorList>
            <person name="Mateo J.L."/>
            <person name="Blanco-Fernandez C."/>
            <person name="Garcia-Vazquez E."/>
            <person name="Machado-Schiaffino G."/>
        </authorList>
    </citation>
    <scope>NUCLEOTIDE SEQUENCE</scope>
    <source>
        <strain evidence="6">C29</strain>
        <tissue evidence="6">Fin</tissue>
    </source>
</reference>
<comment type="caution">
    <text evidence="6">The sequence shown here is derived from an EMBL/GenBank/DDBJ whole genome shotgun (WGS) entry which is preliminary data.</text>
</comment>
<keyword evidence="6" id="KW-0808">Transferase</keyword>
<keyword evidence="7" id="KW-1185">Reference proteome</keyword>
<dbReference type="Proteomes" id="UP001174136">
    <property type="component" value="Unassembled WGS sequence"/>
</dbReference>
<gene>
    <name evidence="6" type="primary">CRK43</name>
    <name evidence="6" type="ORF">N1851_018790</name>
</gene>
<dbReference type="SUPFAM" id="SSF56112">
    <property type="entry name" value="Protein kinase-like (PK-like)"/>
    <property type="match status" value="1"/>
</dbReference>
<organism evidence="6 7">
    <name type="scientific">Merluccius polli</name>
    <name type="common">Benguela hake</name>
    <name type="synonym">Merluccius cadenati</name>
    <dbReference type="NCBI Taxonomy" id="89951"/>
    <lineage>
        <taxon>Eukaryota</taxon>
        <taxon>Metazoa</taxon>
        <taxon>Chordata</taxon>
        <taxon>Craniata</taxon>
        <taxon>Vertebrata</taxon>
        <taxon>Euteleostomi</taxon>
        <taxon>Actinopterygii</taxon>
        <taxon>Neopterygii</taxon>
        <taxon>Teleostei</taxon>
        <taxon>Neoteleostei</taxon>
        <taxon>Acanthomorphata</taxon>
        <taxon>Zeiogadaria</taxon>
        <taxon>Gadariae</taxon>
        <taxon>Gadiformes</taxon>
        <taxon>Gadoidei</taxon>
        <taxon>Merlucciidae</taxon>
        <taxon>Merluccius</taxon>
    </lineage>
</organism>
<name>A0AA47NZN6_MERPO</name>
<keyword evidence="6" id="KW-0675">Receptor</keyword>
<keyword evidence="6" id="KW-0418">Kinase</keyword>
<keyword evidence="2 3" id="KW-0067">ATP-binding</keyword>
<dbReference type="InterPro" id="IPR000719">
    <property type="entry name" value="Prot_kinase_dom"/>
</dbReference>
<evidence type="ECO:0000259" key="5">
    <source>
        <dbReference type="PROSITE" id="PS50011"/>
    </source>
</evidence>
<dbReference type="InterPro" id="IPR011009">
    <property type="entry name" value="Kinase-like_dom_sf"/>
</dbReference>
<dbReference type="PROSITE" id="PS00108">
    <property type="entry name" value="PROTEIN_KINASE_ST"/>
    <property type="match status" value="1"/>
</dbReference>
<evidence type="ECO:0000256" key="2">
    <source>
        <dbReference type="ARBA" id="ARBA00022840"/>
    </source>
</evidence>
<keyword evidence="1 3" id="KW-0547">Nucleotide-binding</keyword>